<evidence type="ECO:0000313" key="2">
    <source>
        <dbReference type="Proteomes" id="UP001314170"/>
    </source>
</evidence>
<proteinExistence type="predicted"/>
<name>A0AAV1SLA6_9ROSI</name>
<evidence type="ECO:0000313" key="1">
    <source>
        <dbReference type="EMBL" id="CAK7351553.1"/>
    </source>
</evidence>
<protein>
    <submittedName>
        <fullName evidence="1">Uncharacterized protein</fullName>
    </submittedName>
</protein>
<dbReference type="AlphaFoldDB" id="A0AAV1SLA6"/>
<comment type="caution">
    <text evidence="1">The sequence shown here is derived from an EMBL/GenBank/DDBJ whole genome shotgun (WGS) entry which is preliminary data.</text>
</comment>
<dbReference type="Proteomes" id="UP001314170">
    <property type="component" value="Unassembled WGS sequence"/>
</dbReference>
<dbReference type="EMBL" id="CAWUPB010001184">
    <property type="protein sequence ID" value="CAK7351553.1"/>
    <property type="molecule type" value="Genomic_DNA"/>
</dbReference>
<accession>A0AAV1SLA6</accession>
<sequence length="71" mass="7782">MAAPSIAATSPLEMSYYLIEDRETITILIKQDAILNFLMENMARESLIGTKCMVTLGLLDPIPGSMNPLIP</sequence>
<reference evidence="1 2" key="1">
    <citation type="submission" date="2024-01" db="EMBL/GenBank/DDBJ databases">
        <authorList>
            <person name="Waweru B."/>
        </authorList>
    </citation>
    <scope>NUCLEOTIDE SEQUENCE [LARGE SCALE GENOMIC DNA]</scope>
</reference>
<gene>
    <name evidence="1" type="ORF">DCAF_LOCUS23911</name>
</gene>
<organism evidence="1 2">
    <name type="scientific">Dovyalis caffra</name>
    <dbReference type="NCBI Taxonomy" id="77055"/>
    <lineage>
        <taxon>Eukaryota</taxon>
        <taxon>Viridiplantae</taxon>
        <taxon>Streptophyta</taxon>
        <taxon>Embryophyta</taxon>
        <taxon>Tracheophyta</taxon>
        <taxon>Spermatophyta</taxon>
        <taxon>Magnoliopsida</taxon>
        <taxon>eudicotyledons</taxon>
        <taxon>Gunneridae</taxon>
        <taxon>Pentapetalae</taxon>
        <taxon>rosids</taxon>
        <taxon>fabids</taxon>
        <taxon>Malpighiales</taxon>
        <taxon>Salicaceae</taxon>
        <taxon>Flacourtieae</taxon>
        <taxon>Dovyalis</taxon>
    </lineage>
</organism>
<keyword evidence="2" id="KW-1185">Reference proteome</keyword>